<organism evidence="2 3">
    <name type="scientific">Pedobacter zeae</name>
    <dbReference type="NCBI Taxonomy" id="1737356"/>
    <lineage>
        <taxon>Bacteria</taxon>
        <taxon>Pseudomonadati</taxon>
        <taxon>Bacteroidota</taxon>
        <taxon>Sphingobacteriia</taxon>
        <taxon>Sphingobacteriales</taxon>
        <taxon>Sphingobacteriaceae</taxon>
        <taxon>Pedobacter</taxon>
    </lineage>
</organism>
<dbReference type="RefSeq" id="WP_183763724.1">
    <property type="nucleotide sequence ID" value="NZ_BMHZ01000001.1"/>
</dbReference>
<reference evidence="1" key="1">
    <citation type="journal article" date="2014" name="Int. J. Syst. Evol. Microbiol.">
        <title>Complete genome of a new Firmicutes species belonging to the dominant human colonic microbiota ('Ruminococcus bicirculans') reveals two chromosomes and a selective capacity to utilize plant glucans.</title>
        <authorList>
            <consortium name="NISC Comparative Sequencing Program"/>
            <person name="Wegmann U."/>
            <person name="Louis P."/>
            <person name="Goesmann A."/>
            <person name="Henrissat B."/>
            <person name="Duncan S.H."/>
            <person name="Flint H.J."/>
        </authorList>
    </citation>
    <scope>NUCLEOTIDE SEQUENCE</scope>
    <source>
        <strain evidence="1">CGMCC 1.15287</strain>
    </source>
</reference>
<evidence type="ECO:0000313" key="4">
    <source>
        <dbReference type="Proteomes" id="UP000642938"/>
    </source>
</evidence>
<name>A0A7W6KAR8_9SPHI</name>
<sequence>MLSNPKAAALIAKLEKLNKDVAKSGILIEKITPEQEYLIDKIIHSFTKEIRHIEIATPVLRLDRLKVFLEHLKTGKLSKKFELGYYTNTADYAILFPEHWSLQISDFDRPVGKYLPIDCHVSKGEQFFYGLTYKQYKHLFYSYNQNSEWGNVQITGRTGLPKFIENMEQFIDYFEKGCRQC</sequence>
<dbReference type="AlphaFoldDB" id="A0A7W6KAR8"/>
<comment type="caution">
    <text evidence="2">The sequence shown here is derived from an EMBL/GenBank/DDBJ whole genome shotgun (WGS) entry which is preliminary data.</text>
</comment>
<evidence type="ECO:0000313" key="3">
    <source>
        <dbReference type="Proteomes" id="UP000532273"/>
    </source>
</evidence>
<reference evidence="2 3" key="3">
    <citation type="submission" date="2020-08" db="EMBL/GenBank/DDBJ databases">
        <title>Genomic Encyclopedia of Type Strains, Phase IV (KMG-IV): sequencing the most valuable type-strain genomes for metagenomic binning, comparative biology and taxonomic classification.</title>
        <authorList>
            <person name="Goeker M."/>
        </authorList>
    </citation>
    <scope>NUCLEOTIDE SEQUENCE [LARGE SCALE GENOMIC DNA]</scope>
    <source>
        <strain evidence="2 3">DSM 100774</strain>
    </source>
</reference>
<protein>
    <submittedName>
        <fullName evidence="2">Uncharacterized protein</fullName>
    </submittedName>
</protein>
<dbReference type="Proteomes" id="UP000642938">
    <property type="component" value="Unassembled WGS sequence"/>
</dbReference>
<reference evidence="4" key="2">
    <citation type="journal article" date="2019" name="Int. J. Syst. Evol. Microbiol.">
        <title>The Global Catalogue of Microorganisms (GCM) 10K type strain sequencing project: providing services to taxonomists for standard genome sequencing and annotation.</title>
        <authorList>
            <consortium name="The Broad Institute Genomics Platform"/>
            <consortium name="The Broad Institute Genome Sequencing Center for Infectious Disease"/>
            <person name="Wu L."/>
            <person name="Ma J."/>
        </authorList>
    </citation>
    <scope>NUCLEOTIDE SEQUENCE [LARGE SCALE GENOMIC DNA]</scope>
    <source>
        <strain evidence="4">CGMCC 1.15287</strain>
    </source>
</reference>
<evidence type="ECO:0000313" key="1">
    <source>
        <dbReference type="EMBL" id="GGG93525.1"/>
    </source>
</evidence>
<evidence type="ECO:0000313" key="2">
    <source>
        <dbReference type="EMBL" id="MBB4108326.1"/>
    </source>
</evidence>
<accession>A0A7W6KAR8</accession>
<dbReference type="Proteomes" id="UP000532273">
    <property type="component" value="Unassembled WGS sequence"/>
</dbReference>
<keyword evidence="4" id="KW-1185">Reference proteome</keyword>
<gene>
    <name evidence="1" type="ORF">GCM10007422_03470</name>
    <name evidence="2" type="ORF">GGQ60_002307</name>
</gene>
<reference evidence="1" key="4">
    <citation type="submission" date="2024-05" db="EMBL/GenBank/DDBJ databases">
        <authorList>
            <person name="Sun Q."/>
            <person name="Zhou Y."/>
        </authorList>
    </citation>
    <scope>NUCLEOTIDE SEQUENCE</scope>
    <source>
        <strain evidence="1">CGMCC 1.15287</strain>
    </source>
</reference>
<proteinExistence type="predicted"/>
<dbReference type="EMBL" id="BMHZ01000001">
    <property type="protein sequence ID" value="GGG93525.1"/>
    <property type="molecule type" value="Genomic_DNA"/>
</dbReference>
<dbReference type="EMBL" id="JACIEF010000002">
    <property type="protein sequence ID" value="MBB4108326.1"/>
    <property type="molecule type" value="Genomic_DNA"/>
</dbReference>